<keyword evidence="7" id="KW-0653">Protein transport</keyword>
<comment type="similarity">
    <text evidence="2">Belongs to the USE1 family.</text>
</comment>
<dbReference type="Pfam" id="PF09753">
    <property type="entry name" value="Use1"/>
    <property type="match status" value="1"/>
</dbReference>
<dbReference type="GO" id="GO:0031201">
    <property type="term" value="C:SNARE complex"/>
    <property type="evidence" value="ECO:0007669"/>
    <property type="project" value="TreeGrafter"/>
</dbReference>
<dbReference type="GO" id="GO:0006890">
    <property type="term" value="P:retrograde vesicle-mediated transport, Golgi to endoplasmic reticulum"/>
    <property type="evidence" value="ECO:0007669"/>
    <property type="project" value="TreeGrafter"/>
</dbReference>
<dbReference type="GO" id="GO:0015031">
    <property type="term" value="P:protein transport"/>
    <property type="evidence" value="ECO:0007669"/>
    <property type="project" value="UniProtKB-KW"/>
</dbReference>
<keyword evidence="3" id="KW-0813">Transport</keyword>
<organism evidence="12 13">
    <name type="scientific">Phanerochaete carnosa (strain HHB-10118-sp)</name>
    <name type="common">White-rot fungus</name>
    <name type="synonym">Peniophora carnosa</name>
    <dbReference type="NCBI Taxonomy" id="650164"/>
    <lineage>
        <taxon>Eukaryota</taxon>
        <taxon>Fungi</taxon>
        <taxon>Dikarya</taxon>
        <taxon>Basidiomycota</taxon>
        <taxon>Agaricomycotina</taxon>
        <taxon>Agaricomycetes</taxon>
        <taxon>Polyporales</taxon>
        <taxon>Phanerochaetaceae</taxon>
        <taxon>Phanerochaete</taxon>
    </lineage>
</organism>
<keyword evidence="8 11" id="KW-1133">Transmembrane helix</keyword>
<evidence type="ECO:0000313" key="12">
    <source>
        <dbReference type="EMBL" id="EKM54769.1"/>
    </source>
</evidence>
<keyword evidence="5" id="KW-0256">Endoplasmic reticulum</keyword>
<comment type="subcellular location">
    <subcellularLocation>
        <location evidence="1">Endoplasmic reticulum membrane</location>
        <topology evidence="1">Single-pass type IV membrane protein</topology>
    </subcellularLocation>
</comment>
<gene>
    <name evidence="12" type="ORF">PHACADRAFT_258841</name>
</gene>
<accession>K5W736</accession>
<keyword evidence="13" id="KW-1185">Reference proteome</keyword>
<evidence type="ECO:0000256" key="5">
    <source>
        <dbReference type="ARBA" id="ARBA00022824"/>
    </source>
</evidence>
<dbReference type="Proteomes" id="UP000008370">
    <property type="component" value="Unassembled WGS sequence"/>
</dbReference>
<proteinExistence type="inferred from homology"/>
<evidence type="ECO:0000256" key="2">
    <source>
        <dbReference type="ARBA" id="ARBA00007891"/>
    </source>
</evidence>
<evidence type="ECO:0000256" key="1">
    <source>
        <dbReference type="ARBA" id="ARBA00004163"/>
    </source>
</evidence>
<dbReference type="PANTHER" id="PTHR13050">
    <property type="entry name" value="USE1-LIKE PROTEIN"/>
    <property type="match status" value="1"/>
</dbReference>
<dbReference type="STRING" id="650164.K5W736"/>
<evidence type="ECO:0000256" key="8">
    <source>
        <dbReference type="ARBA" id="ARBA00022989"/>
    </source>
</evidence>
<evidence type="ECO:0000256" key="9">
    <source>
        <dbReference type="ARBA" id="ARBA00023136"/>
    </source>
</evidence>
<feature type="compositionally biased region" description="Low complexity" evidence="10">
    <location>
        <begin position="12"/>
        <end position="21"/>
    </location>
</feature>
<name>K5W736_PHACS</name>
<keyword evidence="6" id="KW-0931">ER-Golgi transport</keyword>
<dbReference type="OrthoDB" id="4506189at2759"/>
<dbReference type="HOGENOM" id="CLU_2016070_0_0_1"/>
<keyword evidence="4 11" id="KW-0812">Transmembrane</keyword>
<dbReference type="PANTHER" id="PTHR13050:SF7">
    <property type="entry name" value="VESICLE TRANSPORT PROTEIN USE1"/>
    <property type="match status" value="1"/>
</dbReference>
<evidence type="ECO:0000313" key="13">
    <source>
        <dbReference type="Proteomes" id="UP000008370"/>
    </source>
</evidence>
<dbReference type="InterPro" id="IPR019150">
    <property type="entry name" value="Vesicle_transport_protein_Use1"/>
</dbReference>
<dbReference type="InParanoid" id="K5W736"/>
<dbReference type="AlphaFoldDB" id="K5W736"/>
<dbReference type="EMBL" id="JH930473">
    <property type="protein sequence ID" value="EKM54769.1"/>
    <property type="molecule type" value="Genomic_DNA"/>
</dbReference>
<sequence length="123" mass="13675">MPADPFPISEKSASTAASTTSVGKPAFLQNSAALQEEMSEQLVNMAAQLKRNMIHFAGALEKDKAVVQEAQEKVGRNYDMMTKERVRLRDHTSKSWGTTWLVILSMVVVVIGFILSFFVIRLT</sequence>
<evidence type="ECO:0000256" key="4">
    <source>
        <dbReference type="ARBA" id="ARBA00022692"/>
    </source>
</evidence>
<dbReference type="KEGG" id="pco:PHACADRAFT_258841"/>
<evidence type="ECO:0000256" key="10">
    <source>
        <dbReference type="SAM" id="MobiDB-lite"/>
    </source>
</evidence>
<dbReference type="GO" id="GO:0005484">
    <property type="term" value="F:SNAP receptor activity"/>
    <property type="evidence" value="ECO:0007669"/>
    <property type="project" value="TreeGrafter"/>
</dbReference>
<dbReference type="GeneID" id="18917223"/>
<evidence type="ECO:0000256" key="7">
    <source>
        <dbReference type="ARBA" id="ARBA00022927"/>
    </source>
</evidence>
<dbReference type="RefSeq" id="XP_007397447.1">
    <property type="nucleotide sequence ID" value="XM_007397385.1"/>
</dbReference>
<keyword evidence="9 11" id="KW-0472">Membrane</keyword>
<feature type="transmembrane region" description="Helical" evidence="11">
    <location>
        <begin position="100"/>
        <end position="120"/>
    </location>
</feature>
<dbReference type="CDD" id="cd15860">
    <property type="entry name" value="SNARE_USE1"/>
    <property type="match status" value="1"/>
</dbReference>
<protein>
    <submittedName>
        <fullName evidence="12">Uncharacterized protein</fullName>
    </submittedName>
</protein>
<evidence type="ECO:0000256" key="3">
    <source>
        <dbReference type="ARBA" id="ARBA00022448"/>
    </source>
</evidence>
<feature type="region of interest" description="Disordered" evidence="10">
    <location>
        <begin position="1"/>
        <end position="22"/>
    </location>
</feature>
<dbReference type="GO" id="GO:0005789">
    <property type="term" value="C:endoplasmic reticulum membrane"/>
    <property type="evidence" value="ECO:0007669"/>
    <property type="project" value="UniProtKB-SubCell"/>
</dbReference>
<evidence type="ECO:0000256" key="6">
    <source>
        <dbReference type="ARBA" id="ARBA00022892"/>
    </source>
</evidence>
<reference evidence="12 13" key="1">
    <citation type="journal article" date="2012" name="BMC Genomics">
        <title>Comparative genomics of the white-rot fungi, Phanerochaete carnosa and P. chrysosporium, to elucidate the genetic basis of the distinct wood types they colonize.</title>
        <authorList>
            <person name="Suzuki H."/>
            <person name="MacDonald J."/>
            <person name="Syed K."/>
            <person name="Salamov A."/>
            <person name="Hori C."/>
            <person name="Aerts A."/>
            <person name="Henrissat B."/>
            <person name="Wiebenga A."/>
            <person name="vanKuyk P.A."/>
            <person name="Barry K."/>
            <person name="Lindquist E."/>
            <person name="LaButti K."/>
            <person name="Lapidus A."/>
            <person name="Lucas S."/>
            <person name="Coutinho P."/>
            <person name="Gong Y."/>
            <person name="Samejima M."/>
            <person name="Mahadevan R."/>
            <person name="Abou-Zaid M."/>
            <person name="de Vries R.P."/>
            <person name="Igarashi K."/>
            <person name="Yadav J.S."/>
            <person name="Grigoriev I.V."/>
            <person name="Master E.R."/>
        </authorList>
    </citation>
    <scope>NUCLEOTIDE SEQUENCE [LARGE SCALE GENOMIC DNA]</scope>
    <source>
        <strain evidence="12 13">HHB-10118-sp</strain>
    </source>
</reference>
<evidence type="ECO:0000256" key="11">
    <source>
        <dbReference type="SAM" id="Phobius"/>
    </source>
</evidence>